<dbReference type="InterPro" id="IPR001623">
    <property type="entry name" value="DnaJ_domain"/>
</dbReference>
<dbReference type="Gene3D" id="1.10.287.110">
    <property type="entry name" value="DnaJ domain"/>
    <property type="match status" value="1"/>
</dbReference>
<evidence type="ECO:0000259" key="3">
    <source>
        <dbReference type="PROSITE" id="PS50076"/>
    </source>
</evidence>
<dbReference type="PROSITE" id="PS50076">
    <property type="entry name" value="DNAJ_2"/>
    <property type="match status" value="1"/>
</dbReference>
<reference evidence="4 5" key="1">
    <citation type="submission" date="2017-06" db="EMBL/GenBank/DDBJ databases">
        <authorList>
            <person name="Kim H.J."/>
            <person name="Triplett B.A."/>
        </authorList>
    </citation>
    <scope>NUCLEOTIDE SEQUENCE [LARGE SCALE GENOMIC DNA]</scope>
    <source>
        <strain evidence="4 5">DSM 44715</strain>
    </source>
</reference>
<feature type="region of interest" description="Disordered" evidence="1">
    <location>
        <begin position="95"/>
        <end position="141"/>
    </location>
</feature>
<protein>
    <submittedName>
        <fullName evidence="4">DnaJ domain-containing protein</fullName>
    </submittedName>
</protein>
<dbReference type="InterPro" id="IPR036869">
    <property type="entry name" value="J_dom_sf"/>
</dbReference>
<feature type="transmembrane region" description="Helical" evidence="2">
    <location>
        <begin position="163"/>
        <end position="187"/>
    </location>
</feature>
<evidence type="ECO:0000256" key="2">
    <source>
        <dbReference type="SAM" id="Phobius"/>
    </source>
</evidence>
<feature type="compositionally biased region" description="Low complexity" evidence="1">
    <location>
        <begin position="95"/>
        <end position="127"/>
    </location>
</feature>
<dbReference type="SUPFAM" id="SSF46565">
    <property type="entry name" value="Chaperone J-domain"/>
    <property type="match status" value="1"/>
</dbReference>
<evidence type="ECO:0000313" key="5">
    <source>
        <dbReference type="Proteomes" id="UP000198318"/>
    </source>
</evidence>
<dbReference type="AlphaFoldDB" id="A0A239GEF4"/>
<dbReference type="OrthoDB" id="3480839at2"/>
<feature type="compositionally biased region" description="Pro residues" evidence="1">
    <location>
        <begin position="128"/>
        <end position="141"/>
    </location>
</feature>
<dbReference type="SMART" id="SM00271">
    <property type="entry name" value="DnaJ"/>
    <property type="match status" value="1"/>
</dbReference>
<keyword evidence="5" id="KW-1185">Reference proteome</keyword>
<accession>A0A239GEF4</accession>
<evidence type="ECO:0000313" key="4">
    <source>
        <dbReference type="EMBL" id="SNS67128.1"/>
    </source>
</evidence>
<dbReference type="Proteomes" id="UP000198318">
    <property type="component" value="Unassembled WGS sequence"/>
</dbReference>
<feature type="domain" description="J" evidence="3">
    <location>
        <begin position="12"/>
        <end position="78"/>
    </location>
</feature>
<keyword evidence="2" id="KW-0472">Membrane</keyword>
<proteinExistence type="predicted"/>
<dbReference type="PRINTS" id="PR00625">
    <property type="entry name" value="JDOMAIN"/>
</dbReference>
<sequence length="306" mass="33389">MRGQFTELDGHDAYELLGIAPGASPKEIKRAHIALVRKHHPDRFQDERAKAEGAERTRLINAARDVLLNHRASYDAARRPPEPEPDEELIEDPWDTAASTAPPDPWATAAAGAPQPGPWDTAAAGAPHPGPWTPTAPGPPPPPRVRHIHHYHPTTPRRGAYKAGIGCAVFVFVCWALIVGTVVITSLRPDGPEAETSVHDDLAGTWTGTVQDRYGRRAKWAVELKLKKGERVGEVRYLKGRCAGKAVPVSYAGKSLIIRTDFPDGQSSCDVGDITLTRRKDGKADIVYYASNQKTKRTTGVLRHPD</sequence>
<dbReference type="RefSeq" id="WP_089325719.1">
    <property type="nucleotide sequence ID" value="NZ_FZOR01000007.1"/>
</dbReference>
<organism evidence="4 5">
    <name type="scientific">Actinomadura meyerae</name>
    <dbReference type="NCBI Taxonomy" id="240840"/>
    <lineage>
        <taxon>Bacteria</taxon>
        <taxon>Bacillati</taxon>
        <taxon>Actinomycetota</taxon>
        <taxon>Actinomycetes</taxon>
        <taxon>Streptosporangiales</taxon>
        <taxon>Thermomonosporaceae</taxon>
        <taxon>Actinomadura</taxon>
    </lineage>
</organism>
<evidence type="ECO:0000256" key="1">
    <source>
        <dbReference type="SAM" id="MobiDB-lite"/>
    </source>
</evidence>
<dbReference type="CDD" id="cd06257">
    <property type="entry name" value="DnaJ"/>
    <property type="match status" value="1"/>
</dbReference>
<gene>
    <name evidence="4" type="ORF">SAMN05443665_1007143</name>
</gene>
<dbReference type="Pfam" id="PF00226">
    <property type="entry name" value="DnaJ"/>
    <property type="match status" value="1"/>
</dbReference>
<dbReference type="InterPro" id="IPR050817">
    <property type="entry name" value="DjlA_DnaK_co-chaperone"/>
</dbReference>
<keyword evidence="2" id="KW-0812">Transmembrane</keyword>
<name>A0A239GEF4_9ACTN</name>
<keyword evidence="2" id="KW-1133">Transmembrane helix</keyword>
<dbReference type="EMBL" id="FZOR01000007">
    <property type="protein sequence ID" value="SNS67128.1"/>
    <property type="molecule type" value="Genomic_DNA"/>
</dbReference>
<dbReference type="PANTHER" id="PTHR24074">
    <property type="entry name" value="CO-CHAPERONE PROTEIN DJLA"/>
    <property type="match status" value="1"/>
</dbReference>